<proteinExistence type="predicted"/>
<dbReference type="Proteomes" id="UP001597369">
    <property type="component" value="Unassembled WGS sequence"/>
</dbReference>
<organism evidence="2 3">
    <name type="scientific">Pontibacter silvestris</name>
    <dbReference type="NCBI Taxonomy" id="2305183"/>
    <lineage>
        <taxon>Bacteria</taxon>
        <taxon>Pseudomonadati</taxon>
        <taxon>Bacteroidota</taxon>
        <taxon>Cytophagia</taxon>
        <taxon>Cytophagales</taxon>
        <taxon>Hymenobacteraceae</taxon>
        <taxon>Pontibacter</taxon>
    </lineage>
</organism>
<keyword evidence="2" id="KW-0012">Acyltransferase</keyword>
<gene>
    <name evidence="2" type="ORF">ACFSKU_13385</name>
</gene>
<dbReference type="Pfam" id="PF13508">
    <property type="entry name" value="Acetyltransf_7"/>
    <property type="match status" value="1"/>
</dbReference>
<accession>A0ABW4X0F4</accession>
<keyword evidence="3" id="KW-1185">Reference proteome</keyword>
<dbReference type="PANTHER" id="PTHR47237">
    <property type="entry name" value="SLL0310 PROTEIN"/>
    <property type="match status" value="1"/>
</dbReference>
<evidence type="ECO:0000313" key="2">
    <source>
        <dbReference type="EMBL" id="MFD2067881.1"/>
    </source>
</evidence>
<dbReference type="GO" id="GO:0016746">
    <property type="term" value="F:acyltransferase activity"/>
    <property type="evidence" value="ECO:0007669"/>
    <property type="project" value="UniProtKB-KW"/>
</dbReference>
<dbReference type="InterPro" id="IPR000182">
    <property type="entry name" value="GNAT_dom"/>
</dbReference>
<comment type="caution">
    <text evidence="2">The sequence shown here is derived from an EMBL/GenBank/DDBJ whole genome shotgun (WGS) entry which is preliminary data.</text>
</comment>
<dbReference type="CDD" id="cd04301">
    <property type="entry name" value="NAT_SF"/>
    <property type="match status" value="1"/>
</dbReference>
<dbReference type="EC" id="2.3.-.-" evidence="2"/>
<evidence type="ECO:0000313" key="3">
    <source>
        <dbReference type="Proteomes" id="UP001597369"/>
    </source>
</evidence>
<name>A0ABW4X0F4_9BACT</name>
<dbReference type="PANTHER" id="PTHR47237:SF1">
    <property type="entry name" value="SLL0310 PROTEIN"/>
    <property type="match status" value="1"/>
</dbReference>
<sequence>MIRVYASKDKEELLDLLRLNTPHYFDEAEEADFVVYLNNHVEDYFVVEDNGRIVGAGGINYFADSIARISWDIVHPDFQGKGIGSKLTRYRVDRIKANTDTEVIVVRTTQLVYKFYQKLGFELVKVERDFWAKGFDLYQMELKLK</sequence>
<dbReference type="Gene3D" id="3.40.630.30">
    <property type="match status" value="1"/>
</dbReference>
<dbReference type="EMBL" id="JBHUHV010000039">
    <property type="protein sequence ID" value="MFD2067881.1"/>
    <property type="molecule type" value="Genomic_DNA"/>
</dbReference>
<feature type="domain" description="N-acetyltransferase" evidence="1">
    <location>
        <begin position="1"/>
        <end position="145"/>
    </location>
</feature>
<dbReference type="InterPro" id="IPR016181">
    <property type="entry name" value="Acyl_CoA_acyltransferase"/>
</dbReference>
<dbReference type="RefSeq" id="WP_229958575.1">
    <property type="nucleotide sequence ID" value="NZ_JAJJWI010000003.1"/>
</dbReference>
<dbReference type="PROSITE" id="PS51186">
    <property type="entry name" value="GNAT"/>
    <property type="match status" value="1"/>
</dbReference>
<dbReference type="InterPro" id="IPR052729">
    <property type="entry name" value="Acyl/Acetyltrans_Enzymes"/>
</dbReference>
<reference evidence="3" key="1">
    <citation type="journal article" date="2019" name="Int. J. Syst. Evol. Microbiol.">
        <title>The Global Catalogue of Microorganisms (GCM) 10K type strain sequencing project: providing services to taxonomists for standard genome sequencing and annotation.</title>
        <authorList>
            <consortium name="The Broad Institute Genomics Platform"/>
            <consortium name="The Broad Institute Genome Sequencing Center for Infectious Disease"/>
            <person name="Wu L."/>
            <person name="Ma J."/>
        </authorList>
    </citation>
    <scope>NUCLEOTIDE SEQUENCE [LARGE SCALE GENOMIC DNA]</scope>
    <source>
        <strain evidence="3">JCM 16545</strain>
    </source>
</reference>
<keyword evidence="2" id="KW-0808">Transferase</keyword>
<protein>
    <submittedName>
        <fullName evidence="2">GNAT family N-acetyltransferase</fullName>
        <ecNumber evidence="2">2.3.-.-</ecNumber>
    </submittedName>
</protein>
<dbReference type="SUPFAM" id="SSF55729">
    <property type="entry name" value="Acyl-CoA N-acyltransferases (Nat)"/>
    <property type="match status" value="1"/>
</dbReference>
<evidence type="ECO:0000259" key="1">
    <source>
        <dbReference type="PROSITE" id="PS51186"/>
    </source>
</evidence>